<keyword evidence="1" id="KW-0812">Transmembrane</keyword>
<dbReference type="RefSeq" id="WP_104402621.1">
    <property type="nucleotide sequence ID" value="NZ_AP025145.1"/>
</dbReference>
<sequence length="66" mass="7706">MTDVFDRVTAWLVYLFSATGAFFSTLSLEWWQFLCSLVLGLAMLIINIRHKRAMRKIAREKGIKLQ</sequence>
<evidence type="ECO:0008006" key="4">
    <source>
        <dbReference type="Google" id="ProtNLM"/>
    </source>
</evidence>
<dbReference type="EMBL" id="BSNX01000022">
    <property type="protein sequence ID" value="GLQ72900.1"/>
    <property type="molecule type" value="Genomic_DNA"/>
</dbReference>
<keyword evidence="1" id="KW-0472">Membrane</keyword>
<organism evidence="2 3">
    <name type="scientific">Vibrio penaeicida</name>
    <dbReference type="NCBI Taxonomy" id="104609"/>
    <lineage>
        <taxon>Bacteria</taxon>
        <taxon>Pseudomonadati</taxon>
        <taxon>Pseudomonadota</taxon>
        <taxon>Gammaproteobacteria</taxon>
        <taxon>Vibrionales</taxon>
        <taxon>Vibrionaceae</taxon>
        <taxon>Vibrio</taxon>
    </lineage>
</organism>
<reference evidence="3" key="1">
    <citation type="journal article" date="2019" name="Int. J. Syst. Evol. Microbiol.">
        <title>The Global Catalogue of Microorganisms (GCM) 10K type strain sequencing project: providing services to taxonomists for standard genome sequencing and annotation.</title>
        <authorList>
            <consortium name="The Broad Institute Genomics Platform"/>
            <consortium name="The Broad Institute Genome Sequencing Center for Infectious Disease"/>
            <person name="Wu L."/>
            <person name="Ma J."/>
        </authorList>
    </citation>
    <scope>NUCLEOTIDE SEQUENCE [LARGE SCALE GENOMIC DNA]</scope>
    <source>
        <strain evidence="3">NBRC 15640</strain>
    </source>
</reference>
<accession>A0AAV5NQK0</accession>
<gene>
    <name evidence="2" type="ORF">GCM10007932_22600</name>
</gene>
<name>A0AAV5NQK0_9VIBR</name>
<protein>
    <recommendedName>
        <fullName evidence="4">Holin</fullName>
    </recommendedName>
</protein>
<comment type="caution">
    <text evidence="2">The sequence shown here is derived from an EMBL/GenBank/DDBJ whole genome shotgun (WGS) entry which is preliminary data.</text>
</comment>
<dbReference type="Proteomes" id="UP001156690">
    <property type="component" value="Unassembled WGS sequence"/>
</dbReference>
<proteinExistence type="predicted"/>
<evidence type="ECO:0000313" key="3">
    <source>
        <dbReference type="Proteomes" id="UP001156690"/>
    </source>
</evidence>
<feature type="transmembrane region" description="Helical" evidence="1">
    <location>
        <begin position="30"/>
        <end position="48"/>
    </location>
</feature>
<dbReference type="AlphaFoldDB" id="A0AAV5NQK0"/>
<evidence type="ECO:0000256" key="1">
    <source>
        <dbReference type="SAM" id="Phobius"/>
    </source>
</evidence>
<evidence type="ECO:0000313" key="2">
    <source>
        <dbReference type="EMBL" id="GLQ72900.1"/>
    </source>
</evidence>
<keyword evidence="3" id="KW-1185">Reference proteome</keyword>
<keyword evidence="1" id="KW-1133">Transmembrane helix</keyword>